<evidence type="ECO:0000313" key="4">
    <source>
        <dbReference type="Proteomes" id="UP000290244"/>
    </source>
</evidence>
<dbReference type="KEGG" id="lsd:EMK97_09000"/>
<dbReference type="EMBL" id="CP034759">
    <property type="protein sequence ID" value="QBG35841.1"/>
    <property type="molecule type" value="Genomic_DNA"/>
</dbReference>
<accession>A0A4P6P3A7</accession>
<dbReference type="RefSeq" id="WP_130601410.1">
    <property type="nucleotide sequence ID" value="NZ_CP034759.1"/>
</dbReference>
<organism evidence="3 4">
    <name type="scientific">Litorilituus sediminis</name>
    <dbReference type="NCBI Taxonomy" id="718192"/>
    <lineage>
        <taxon>Bacteria</taxon>
        <taxon>Pseudomonadati</taxon>
        <taxon>Pseudomonadota</taxon>
        <taxon>Gammaproteobacteria</taxon>
        <taxon>Alteromonadales</taxon>
        <taxon>Colwelliaceae</taxon>
        <taxon>Litorilituus</taxon>
    </lineage>
</organism>
<evidence type="ECO:0000259" key="2">
    <source>
        <dbReference type="Pfam" id="PF07589"/>
    </source>
</evidence>
<keyword evidence="4" id="KW-1185">Reference proteome</keyword>
<dbReference type="InterPro" id="IPR013424">
    <property type="entry name" value="Ice-binding_C"/>
</dbReference>
<dbReference type="NCBIfam" id="TIGR02595">
    <property type="entry name" value="PEP_CTERM"/>
    <property type="match status" value="1"/>
</dbReference>
<feature type="chain" id="PRO_5020550352" evidence="1">
    <location>
        <begin position="25"/>
        <end position="275"/>
    </location>
</feature>
<protein>
    <submittedName>
        <fullName evidence="3">PEP-CTERM sorting domain-containing protein</fullName>
    </submittedName>
</protein>
<reference evidence="3 4" key="1">
    <citation type="submission" date="2018-12" db="EMBL/GenBank/DDBJ databases">
        <title>Complete genome of Litorilituus sediminis.</title>
        <authorList>
            <person name="Liu A."/>
            <person name="Rong J."/>
        </authorList>
    </citation>
    <scope>NUCLEOTIDE SEQUENCE [LARGE SCALE GENOMIC DNA]</scope>
    <source>
        <strain evidence="3 4">JCM 17549</strain>
    </source>
</reference>
<dbReference type="AlphaFoldDB" id="A0A4P6P3A7"/>
<dbReference type="Proteomes" id="UP000290244">
    <property type="component" value="Chromosome"/>
</dbReference>
<dbReference type="NCBIfam" id="NF038125">
    <property type="entry name" value="PEP_CTERM_THxN"/>
    <property type="match status" value="1"/>
</dbReference>
<evidence type="ECO:0000256" key="1">
    <source>
        <dbReference type="SAM" id="SignalP"/>
    </source>
</evidence>
<dbReference type="Pfam" id="PF07589">
    <property type="entry name" value="PEP-CTERM"/>
    <property type="match status" value="1"/>
</dbReference>
<feature type="domain" description="Ice-binding protein C-terminal" evidence="2">
    <location>
        <begin position="249"/>
        <end position="271"/>
    </location>
</feature>
<keyword evidence="1" id="KW-0732">Signal</keyword>
<feature type="signal peptide" evidence="1">
    <location>
        <begin position="1"/>
        <end position="24"/>
    </location>
</feature>
<evidence type="ECO:0000313" key="3">
    <source>
        <dbReference type="EMBL" id="QBG35841.1"/>
    </source>
</evidence>
<gene>
    <name evidence="3" type="ORF">EMK97_09000</name>
</gene>
<proteinExistence type="predicted"/>
<name>A0A4P6P3A7_9GAMM</name>
<dbReference type="OrthoDB" id="5787358at2"/>
<sequence length="275" mass="29356">MNTLKKILLTLTFSTLGLAFTSNATPITSWDWEVDTAFTDYDPAADVNASDDNHWWSDPTFLSWGTEANIFDEISSLDVSSGSSGHKDGTGLASGDWALTATLTHNNFIITGTSLSSAQLSTKLQVAPNGMSLDDGLPALMFDILFEETPNAAPCTYGGIIPCSNDIFVIDLFGAGGDDIVFDPISGTFNQQFSIGQYTYNIAILVDTLAELHPDICARAGVQGGASCIGLTTVENQANTFDVNMRITQVPEPASILLLSLALLGIFASMRNKHI</sequence>